<evidence type="ECO:0000313" key="2">
    <source>
        <dbReference type="EMBL" id="RYB89836.1"/>
    </source>
</evidence>
<feature type="chain" id="PRO_5039326924" evidence="1">
    <location>
        <begin position="26"/>
        <end position="530"/>
    </location>
</feature>
<dbReference type="Proteomes" id="UP000291838">
    <property type="component" value="Unassembled WGS sequence"/>
</dbReference>
<name>A0A4Q2RN64_9ACTN</name>
<keyword evidence="3" id="KW-1185">Reference proteome</keyword>
<dbReference type="OrthoDB" id="2079373at2"/>
<accession>A0A4Q2RN64</accession>
<dbReference type="AlphaFoldDB" id="A0A4Q2RN64"/>
<reference evidence="2 3" key="1">
    <citation type="submission" date="2019-01" db="EMBL/GenBank/DDBJ databases">
        <title>Novel species of Nocardioides.</title>
        <authorList>
            <person name="Liu Q."/>
            <person name="Xin Y.-H."/>
        </authorList>
    </citation>
    <scope>NUCLEOTIDE SEQUENCE [LARGE SCALE GENOMIC DNA]</scope>
    <source>
        <strain evidence="2 3">HLT3-15</strain>
    </source>
</reference>
<dbReference type="NCBIfam" id="NF045524">
    <property type="entry name" value="MXAN_6640_HExxH"/>
    <property type="match status" value="1"/>
</dbReference>
<gene>
    <name evidence="2" type="ORF">EUA06_14730</name>
</gene>
<comment type="caution">
    <text evidence="2">The sequence shown here is derived from an EMBL/GenBank/DDBJ whole genome shotgun (WGS) entry which is preliminary data.</text>
</comment>
<keyword evidence="1" id="KW-0732">Signal</keyword>
<proteinExistence type="predicted"/>
<dbReference type="InterPro" id="IPR045690">
    <property type="entry name" value="DUF6055"/>
</dbReference>
<organism evidence="2 3">
    <name type="scientific">Nocardioides glacieisoli</name>
    <dbReference type="NCBI Taxonomy" id="1168730"/>
    <lineage>
        <taxon>Bacteria</taxon>
        <taxon>Bacillati</taxon>
        <taxon>Actinomycetota</taxon>
        <taxon>Actinomycetes</taxon>
        <taxon>Propionibacteriales</taxon>
        <taxon>Nocardioidaceae</taxon>
        <taxon>Nocardioides</taxon>
    </lineage>
</organism>
<evidence type="ECO:0000313" key="3">
    <source>
        <dbReference type="Proteomes" id="UP000291838"/>
    </source>
</evidence>
<dbReference type="EMBL" id="SDWS01000006">
    <property type="protein sequence ID" value="RYB89836.1"/>
    <property type="molecule type" value="Genomic_DNA"/>
</dbReference>
<sequence>MRRIVTTVVAVALMGGAALSAPAVAADDTRSDRRVVPGSAGILSPDDLFELDPDEEAPPAFGEQTASDTLATARRVLSGSALRRDPSATLALRDLWLKKSELRGKDRELANSLLARPTDGAGDDQGFGYTVPEAAPLCNTRLCLHYVATGTDAPPTPEWPAQNLAVMDSVWSSIVDQLGYRAPLTDGVRGGSPLFDVYLKDLGGDIYGFCAGEKQVKNRTGSGYCVLDNDFSAAQFPGTATPTDNLTVTAAHEFFHAVQYAYDYAEDPWMMESTATWMEERIATQVNDNRQYFPWSQIYAPYVPLDAFSTKAGYQYGNWVFWEYLSKNYGIGIVKKAWNEAGSLKKDGGKYSMTALQKVLRKKGGLTKVYAKFAAGNLTPAANYPEGAEYAFPKVRGGKQLSKGKRTKRFGAKVNHLASASYIYAPGRGLSGKKWKLSLAVNGPVKRTSPSAVVVVYLLNGKRQVKTVRLNRGGDGRKSVAFDNRKVSAVSVTLVNGSTRYNCGRKTVLACQGKPLDDKQRFSVTGRVTK</sequence>
<dbReference type="RefSeq" id="WP_129477091.1">
    <property type="nucleotide sequence ID" value="NZ_SDWS01000006.1"/>
</dbReference>
<dbReference type="Pfam" id="PF19527">
    <property type="entry name" value="DUF6055"/>
    <property type="match status" value="1"/>
</dbReference>
<protein>
    <submittedName>
        <fullName evidence="2">Uncharacterized protein</fullName>
    </submittedName>
</protein>
<feature type="signal peptide" evidence="1">
    <location>
        <begin position="1"/>
        <end position="25"/>
    </location>
</feature>
<evidence type="ECO:0000256" key="1">
    <source>
        <dbReference type="SAM" id="SignalP"/>
    </source>
</evidence>